<comment type="domain">
    <text evidence="5">The OCIA domain is necessary and sufficient for endosomal localization.</text>
</comment>
<organism evidence="8 9">
    <name type="scientific">Gambusia affinis</name>
    <name type="common">Western mosquitofish</name>
    <name type="synonym">Heterandria affinis</name>
    <dbReference type="NCBI Taxonomy" id="33528"/>
    <lineage>
        <taxon>Eukaryota</taxon>
        <taxon>Metazoa</taxon>
        <taxon>Chordata</taxon>
        <taxon>Craniata</taxon>
        <taxon>Vertebrata</taxon>
        <taxon>Euteleostomi</taxon>
        <taxon>Actinopterygii</taxon>
        <taxon>Neopterygii</taxon>
        <taxon>Teleostei</taxon>
        <taxon>Neoteleostei</taxon>
        <taxon>Acanthomorphata</taxon>
        <taxon>Ovalentaria</taxon>
        <taxon>Atherinomorphae</taxon>
        <taxon>Cyprinodontiformes</taxon>
        <taxon>Poeciliidae</taxon>
        <taxon>Poeciliinae</taxon>
        <taxon>Gambusia</taxon>
    </lineage>
</organism>
<comment type="subunit">
    <text evidence="5">Interacts with STAT3.</text>
</comment>
<evidence type="ECO:0000256" key="3">
    <source>
        <dbReference type="ARBA" id="ARBA00037952"/>
    </source>
</evidence>
<dbReference type="InterPro" id="IPR009764">
    <property type="entry name" value="OCIA_dom"/>
</dbReference>
<dbReference type="GO" id="GO:0005768">
    <property type="term" value="C:endosome"/>
    <property type="evidence" value="ECO:0007669"/>
    <property type="project" value="UniProtKB-SubCell"/>
</dbReference>
<dbReference type="InterPro" id="IPR040187">
    <property type="entry name" value="OCAD1/2"/>
</dbReference>
<comment type="subcellular location">
    <subcellularLocation>
        <location evidence="1 5">Endosome</location>
    </subcellularLocation>
</comment>
<dbReference type="GO" id="GO:2000736">
    <property type="term" value="P:regulation of stem cell differentiation"/>
    <property type="evidence" value="ECO:0007669"/>
    <property type="project" value="UniProtKB-UniRule"/>
</dbReference>
<evidence type="ECO:0000313" key="8">
    <source>
        <dbReference type="EMBL" id="PWA32729.1"/>
    </source>
</evidence>
<feature type="compositionally biased region" description="Basic and acidic residues" evidence="6">
    <location>
        <begin position="351"/>
        <end position="363"/>
    </location>
</feature>
<evidence type="ECO:0000256" key="6">
    <source>
        <dbReference type="SAM" id="MobiDB-lite"/>
    </source>
</evidence>
<reference evidence="8 9" key="1">
    <citation type="journal article" date="2018" name="G3 (Bethesda)">
        <title>A High-Quality Reference Genome for the Invasive Mosquitofish Gambusia affinis Using a Chicago Library.</title>
        <authorList>
            <person name="Hoffberg S.L."/>
            <person name="Troendle N.J."/>
            <person name="Glenn T.C."/>
            <person name="Mahmud O."/>
            <person name="Louha S."/>
            <person name="Chalopin D."/>
            <person name="Bennetzen J.L."/>
            <person name="Mauricio R."/>
        </authorList>
    </citation>
    <scope>NUCLEOTIDE SEQUENCE [LARGE SCALE GENOMIC DNA]</scope>
    <source>
        <strain evidence="8">NE01/NJP1002.9</strain>
        <tissue evidence="8">Muscle</tissue>
    </source>
</reference>
<dbReference type="PANTHER" id="PTHR13336">
    <property type="entry name" value="OVARIAN CARCINOMA IMMUNOREACTIVE ANTIGEN"/>
    <property type="match status" value="1"/>
</dbReference>
<dbReference type="PANTHER" id="PTHR13336:SF4">
    <property type="entry name" value="OCIA DOMAIN-CONTAINING PROTEIN 1"/>
    <property type="match status" value="1"/>
</dbReference>
<comment type="similarity">
    <text evidence="3 5">Belongs to the OCIAD1 family.</text>
</comment>
<protein>
    <recommendedName>
        <fullName evidence="4 5">OCIA domain-containing protein 1</fullName>
    </recommendedName>
</protein>
<feature type="region of interest" description="Disordered" evidence="6">
    <location>
        <begin position="467"/>
        <end position="497"/>
    </location>
</feature>
<evidence type="ECO:0000256" key="4">
    <source>
        <dbReference type="ARBA" id="ARBA00040877"/>
    </source>
</evidence>
<dbReference type="AlphaFoldDB" id="A0A315W9D8"/>
<sequence length="515" mass="57998">MSPAALPGQDEQGTISYLFYNRTKYKWMPLPTGQYFRHQLAYKPADRGLESVQVPLGVDYIPTEEEKRVLKECNRESFLYRSVPFSVVSIAITQALVARVAGFCGYMAGKLSYMKTCQEKFKKLENSPLGEILRQRAGMPPHIPGGPQSELSDPDRPSFDSMFHPPDAPGAASSQTKDHGYGFSSDPPGQVDRADDFRAPVQSYLEEDREPQKKSILYENLRLKNRENYEVTLTQKADAMLKAPTEKDPERSKKQEEHLRRHMGRMSPSIGRMMYLCSDIINNSVMDEHDTADAPQQLKQQSFLQNCSLGLRHVHRRQPAFPMHPAYQYGKNIAEKHTVRDEGRADDEEHPGEGNCRKTEPTEKTFGHLSQDHWEQTLCVLAGILQKIQETVNHTSSGGEQEEDEQKANRAEAFLHTASQKQQSSDAQQELREASVVKGEQEEAVDVAALENCCSDAEALLRQAEIGPDAKQNAGEKGHYESSTVGPLGKPKKPEWLVQNQEFDISGVRLPSWAR</sequence>
<evidence type="ECO:0000256" key="2">
    <source>
        <dbReference type="ARBA" id="ARBA00022753"/>
    </source>
</evidence>
<dbReference type="STRING" id="33528.ENSGAFP00000012561"/>
<dbReference type="Proteomes" id="UP000250572">
    <property type="component" value="Unassembled WGS sequence"/>
</dbReference>
<keyword evidence="2 5" id="KW-0967">Endosome</keyword>
<feature type="domain" description="OCIA" evidence="7">
    <location>
        <begin position="100"/>
        <end position="128"/>
    </location>
</feature>
<feature type="region of interest" description="Disordered" evidence="6">
    <location>
        <begin position="136"/>
        <end position="194"/>
    </location>
</feature>
<feature type="domain" description="OCIA" evidence="7">
    <location>
        <begin position="59"/>
        <end position="99"/>
    </location>
</feature>
<evidence type="ECO:0000259" key="7">
    <source>
        <dbReference type="Pfam" id="PF07051"/>
    </source>
</evidence>
<keyword evidence="9" id="KW-1185">Reference proteome</keyword>
<comment type="caution">
    <text evidence="8">The sequence shown here is derived from an EMBL/GenBank/DDBJ whole genome shotgun (WGS) entry which is preliminary data.</text>
</comment>
<proteinExistence type="inferred from homology"/>
<name>A0A315W9D8_GAMAF</name>
<gene>
    <name evidence="8" type="ORF">CCH79_00012431</name>
</gene>
<evidence type="ECO:0000256" key="1">
    <source>
        <dbReference type="ARBA" id="ARBA00004177"/>
    </source>
</evidence>
<dbReference type="EMBL" id="NHOQ01000158">
    <property type="protein sequence ID" value="PWA32729.1"/>
    <property type="molecule type" value="Genomic_DNA"/>
</dbReference>
<evidence type="ECO:0000313" key="9">
    <source>
        <dbReference type="Proteomes" id="UP000250572"/>
    </source>
</evidence>
<dbReference type="Pfam" id="PF07051">
    <property type="entry name" value="OCIA"/>
    <property type="match status" value="2"/>
</dbReference>
<feature type="region of interest" description="Disordered" evidence="6">
    <location>
        <begin position="340"/>
        <end position="363"/>
    </location>
</feature>
<comment type="function">
    <text evidence="5">Maintains stem cell potency. Increases STAT3 phosphorylation and controls ERK phosphorylation. May act as a scaffold, increasing STAT3 recruitment onto endosomes.</text>
</comment>
<evidence type="ECO:0000256" key="5">
    <source>
        <dbReference type="RuleBase" id="RU369066"/>
    </source>
</evidence>
<accession>A0A315W9D8</accession>